<name>M2N924_BAUPA</name>
<organism evidence="1 2">
    <name type="scientific">Baudoinia panamericana (strain UAMH 10762)</name>
    <name type="common">Angels' share fungus</name>
    <name type="synonym">Baudoinia compniacensis (strain UAMH 10762)</name>
    <dbReference type="NCBI Taxonomy" id="717646"/>
    <lineage>
        <taxon>Eukaryota</taxon>
        <taxon>Fungi</taxon>
        <taxon>Dikarya</taxon>
        <taxon>Ascomycota</taxon>
        <taxon>Pezizomycotina</taxon>
        <taxon>Dothideomycetes</taxon>
        <taxon>Dothideomycetidae</taxon>
        <taxon>Mycosphaerellales</taxon>
        <taxon>Teratosphaeriaceae</taxon>
        <taxon>Baudoinia</taxon>
    </lineage>
</organism>
<proteinExistence type="predicted"/>
<keyword evidence="2" id="KW-1185">Reference proteome</keyword>
<reference evidence="1 2" key="1">
    <citation type="journal article" date="2012" name="PLoS Pathog.">
        <title>Diverse lifestyles and strategies of plant pathogenesis encoded in the genomes of eighteen Dothideomycetes fungi.</title>
        <authorList>
            <person name="Ohm R.A."/>
            <person name="Feau N."/>
            <person name="Henrissat B."/>
            <person name="Schoch C.L."/>
            <person name="Horwitz B.A."/>
            <person name="Barry K.W."/>
            <person name="Condon B.J."/>
            <person name="Copeland A.C."/>
            <person name="Dhillon B."/>
            <person name="Glaser F."/>
            <person name="Hesse C.N."/>
            <person name="Kosti I."/>
            <person name="LaButti K."/>
            <person name="Lindquist E.A."/>
            <person name="Lucas S."/>
            <person name="Salamov A.A."/>
            <person name="Bradshaw R.E."/>
            <person name="Ciuffetti L."/>
            <person name="Hamelin R.C."/>
            <person name="Kema G.H.J."/>
            <person name="Lawrence C."/>
            <person name="Scott J.A."/>
            <person name="Spatafora J.W."/>
            <person name="Turgeon B.G."/>
            <person name="de Wit P.J.G.M."/>
            <person name="Zhong S."/>
            <person name="Goodwin S.B."/>
            <person name="Grigoriev I.V."/>
        </authorList>
    </citation>
    <scope>NUCLEOTIDE SEQUENCE [LARGE SCALE GENOMIC DNA]</scope>
    <source>
        <strain evidence="1 2">UAMH 10762</strain>
    </source>
</reference>
<sequence>MPECRYAHRDYLPLPTEPYVRADYVILPGRLTEYLGFGRAERQEFPEMGAWEWARWEWDVRQRQRDARRDLDRRVYKGEGTLEELGRFCGEDCSEPR</sequence>
<dbReference type="Proteomes" id="UP000011761">
    <property type="component" value="Unassembled WGS sequence"/>
</dbReference>
<evidence type="ECO:0000313" key="2">
    <source>
        <dbReference type="Proteomes" id="UP000011761"/>
    </source>
</evidence>
<dbReference type="GeneID" id="19115270"/>
<dbReference type="EMBL" id="KB445557">
    <property type="protein sequence ID" value="EMC95330.1"/>
    <property type="molecule type" value="Genomic_DNA"/>
</dbReference>
<dbReference type="KEGG" id="bcom:BAUCODRAFT_536625"/>
<protein>
    <submittedName>
        <fullName evidence="1">Uncharacterized protein</fullName>
    </submittedName>
</protein>
<dbReference type="AlphaFoldDB" id="M2N924"/>
<accession>M2N924</accession>
<evidence type="ECO:0000313" key="1">
    <source>
        <dbReference type="EMBL" id="EMC95330.1"/>
    </source>
</evidence>
<gene>
    <name evidence="1" type="ORF">BAUCODRAFT_536625</name>
</gene>
<dbReference type="RefSeq" id="XP_007677846.1">
    <property type="nucleotide sequence ID" value="XM_007679656.1"/>
</dbReference>
<dbReference type="HOGENOM" id="CLU_2346366_0_0_1"/>